<gene>
    <name evidence="1" type="ORF">SAMN03080598_02691</name>
</gene>
<keyword evidence="2" id="KW-1185">Reference proteome</keyword>
<evidence type="ECO:0000313" key="2">
    <source>
        <dbReference type="Proteomes" id="UP000236736"/>
    </source>
</evidence>
<dbReference type="STRING" id="1120964.GCA_001313265_06544"/>
<dbReference type="Proteomes" id="UP000236736">
    <property type="component" value="Unassembled WGS sequence"/>
</dbReference>
<dbReference type="EMBL" id="FNVR01000015">
    <property type="protein sequence ID" value="SEG15481.1"/>
    <property type="molecule type" value="Genomic_DNA"/>
</dbReference>
<protein>
    <submittedName>
        <fullName evidence="1">Uncharacterized protein</fullName>
    </submittedName>
</protein>
<accession>A0A1H5XUS2</accession>
<dbReference type="AlphaFoldDB" id="A0A1H5XUS2"/>
<organism evidence="1 2">
    <name type="scientific">Algoriphagus boritolerans DSM 17298 = JCM 18970</name>
    <dbReference type="NCBI Taxonomy" id="1120964"/>
    <lineage>
        <taxon>Bacteria</taxon>
        <taxon>Pseudomonadati</taxon>
        <taxon>Bacteroidota</taxon>
        <taxon>Cytophagia</taxon>
        <taxon>Cytophagales</taxon>
        <taxon>Cyclobacteriaceae</taxon>
        <taxon>Algoriphagus</taxon>
    </lineage>
</organism>
<name>A0A1H5XUS2_9BACT</name>
<reference evidence="2" key="1">
    <citation type="submission" date="2016-10" db="EMBL/GenBank/DDBJ databases">
        <authorList>
            <person name="Varghese N."/>
            <person name="Submissions S."/>
        </authorList>
    </citation>
    <scope>NUCLEOTIDE SEQUENCE [LARGE SCALE GENOMIC DNA]</scope>
    <source>
        <strain evidence="2">DSM 17298</strain>
    </source>
</reference>
<dbReference type="RefSeq" id="WP_103925334.1">
    <property type="nucleotide sequence ID" value="NZ_FNVR01000015.1"/>
</dbReference>
<proteinExistence type="predicted"/>
<evidence type="ECO:0000313" key="1">
    <source>
        <dbReference type="EMBL" id="SEG15481.1"/>
    </source>
</evidence>
<sequence length="87" mass="9916">MENNPILKHPWNYSAGELEKLMFKPLRFHVGEIKSDEVKEIVEGVIVKIILASNPPHLPADIVVELVDNSTIRYCILEVKGFSYPKN</sequence>